<keyword evidence="3" id="KW-1185">Reference proteome</keyword>
<sequence length="183" mass="20722">MGSTDGQLLNFLTVKAPIAFGRRCGHRVRRWGRIDGLRTIEVGTGGRRVNAEVIVGKSEFVAEERTTFDKYVGYVGDVWVFLAVWCAMALLERWARLKQIKMNDEQPRTIKEIRESWKSSEAIPALKCTACGYEMLPKFPKPVDELPNSFRCPICGTGKDAIQETSFFRDERIGSGEPFGDRQ</sequence>
<evidence type="ECO:0000313" key="2">
    <source>
        <dbReference type="EMBL" id="KAJ8907678.1"/>
    </source>
</evidence>
<comment type="caution">
    <text evidence="2">The sequence shown here is derived from an EMBL/GenBank/DDBJ whole genome shotgun (WGS) entry which is preliminary data.</text>
</comment>
<dbReference type="InterPro" id="IPR024934">
    <property type="entry name" value="Rubredoxin-like_dom"/>
</dbReference>
<reference evidence="2 3" key="1">
    <citation type="journal article" date="2023" name="Nat. Commun.">
        <title>Origin of minicircular mitochondrial genomes in red algae.</title>
        <authorList>
            <person name="Lee Y."/>
            <person name="Cho C.H."/>
            <person name="Lee Y.M."/>
            <person name="Park S.I."/>
            <person name="Yang J.H."/>
            <person name="West J.A."/>
            <person name="Bhattacharya D."/>
            <person name="Yoon H.S."/>
        </authorList>
    </citation>
    <scope>NUCLEOTIDE SEQUENCE [LARGE SCALE GENOMIC DNA]</scope>
    <source>
        <strain evidence="2 3">CCMP1338</strain>
        <tissue evidence="2">Whole cell</tissue>
    </source>
</reference>
<proteinExistence type="predicted"/>
<protein>
    <recommendedName>
        <fullName evidence="1">Rubredoxin-like domain-containing protein</fullName>
    </recommendedName>
</protein>
<name>A0AAV8V1C5_9RHOD</name>
<dbReference type="PROSITE" id="PS50903">
    <property type="entry name" value="RUBREDOXIN_LIKE"/>
    <property type="match status" value="1"/>
</dbReference>
<dbReference type="GO" id="GO:0005506">
    <property type="term" value="F:iron ion binding"/>
    <property type="evidence" value="ECO:0007669"/>
    <property type="project" value="InterPro"/>
</dbReference>
<dbReference type="Gene3D" id="2.20.28.10">
    <property type="match status" value="1"/>
</dbReference>
<dbReference type="Proteomes" id="UP001157974">
    <property type="component" value="Unassembled WGS sequence"/>
</dbReference>
<gene>
    <name evidence="2" type="ORF">NDN08_007785</name>
</gene>
<feature type="domain" description="Rubredoxin-like" evidence="1">
    <location>
        <begin position="123"/>
        <end position="165"/>
    </location>
</feature>
<dbReference type="EMBL" id="JAMWBK010000002">
    <property type="protein sequence ID" value="KAJ8907678.1"/>
    <property type="molecule type" value="Genomic_DNA"/>
</dbReference>
<dbReference type="SUPFAM" id="SSF57802">
    <property type="entry name" value="Rubredoxin-like"/>
    <property type="match status" value="1"/>
</dbReference>
<evidence type="ECO:0000259" key="1">
    <source>
        <dbReference type="PROSITE" id="PS50903"/>
    </source>
</evidence>
<organism evidence="2 3">
    <name type="scientific">Rhodosorus marinus</name>
    <dbReference type="NCBI Taxonomy" id="101924"/>
    <lineage>
        <taxon>Eukaryota</taxon>
        <taxon>Rhodophyta</taxon>
        <taxon>Stylonematophyceae</taxon>
        <taxon>Stylonematales</taxon>
        <taxon>Stylonemataceae</taxon>
        <taxon>Rhodosorus</taxon>
    </lineage>
</organism>
<evidence type="ECO:0000313" key="3">
    <source>
        <dbReference type="Proteomes" id="UP001157974"/>
    </source>
</evidence>
<dbReference type="AlphaFoldDB" id="A0AAV8V1C5"/>
<accession>A0AAV8V1C5</accession>